<evidence type="ECO:0000313" key="8">
    <source>
        <dbReference type="EMBL" id="AFC99244.1"/>
    </source>
</evidence>
<evidence type="ECO:0000256" key="5">
    <source>
        <dbReference type="ARBA" id="ARBA00023004"/>
    </source>
</evidence>
<reference evidence="8 9" key="1">
    <citation type="journal article" date="2012" name="J. Bacteriol.">
        <title>Complete genome sequence of a thermophilic methanogen, Methanocella conradii HZ254, isolated from Chinese rice field soil.</title>
        <authorList>
            <person name="Lu Z."/>
            <person name="Lu Y."/>
        </authorList>
    </citation>
    <scope>NUCLEOTIDE SEQUENCE [LARGE SCALE GENOMIC DNA]</scope>
    <source>
        <strain evidence="9">DSM 24694 / JCM 17849 / CGMCC 1.5162 / HZ254</strain>
    </source>
</reference>
<dbReference type="STRING" id="1041930.Mtc_0479"/>
<feature type="domain" description="4Fe-4S ferredoxin-type" evidence="7">
    <location>
        <begin position="75"/>
        <end position="104"/>
    </location>
</feature>
<evidence type="ECO:0000256" key="3">
    <source>
        <dbReference type="ARBA" id="ARBA00022723"/>
    </source>
</evidence>
<dbReference type="Proteomes" id="UP000005233">
    <property type="component" value="Chromosome"/>
</dbReference>
<dbReference type="GO" id="GO:0046872">
    <property type="term" value="F:metal ion binding"/>
    <property type="evidence" value="ECO:0007669"/>
    <property type="project" value="UniProtKB-KW"/>
</dbReference>
<organism evidence="8 9">
    <name type="scientific">Methanocella conradii (strain DSM 24694 / JCM 17849 / CGMCC 1.5162 / HZ254)</name>
    <dbReference type="NCBI Taxonomy" id="1041930"/>
    <lineage>
        <taxon>Archaea</taxon>
        <taxon>Methanobacteriati</taxon>
        <taxon>Methanobacteriota</taxon>
        <taxon>Stenosarchaea group</taxon>
        <taxon>Methanomicrobia</taxon>
        <taxon>Methanocellales</taxon>
        <taxon>Methanocellaceae</taxon>
        <taxon>Methanocella</taxon>
    </lineage>
</organism>
<evidence type="ECO:0000259" key="7">
    <source>
        <dbReference type="PROSITE" id="PS51379"/>
    </source>
</evidence>
<dbReference type="InterPro" id="IPR017896">
    <property type="entry name" value="4Fe4S_Fe-S-bd"/>
</dbReference>
<dbReference type="AlphaFoldDB" id="H8I547"/>
<feature type="domain" description="4Fe-4S ferredoxin-type" evidence="7">
    <location>
        <begin position="3"/>
        <end position="32"/>
    </location>
</feature>
<dbReference type="InterPro" id="IPR050294">
    <property type="entry name" value="RnfB_subfamily"/>
</dbReference>
<keyword evidence="2" id="KW-0004">4Fe-4S</keyword>
<evidence type="ECO:0000256" key="2">
    <source>
        <dbReference type="ARBA" id="ARBA00022485"/>
    </source>
</evidence>
<dbReference type="EMBL" id="CP003243">
    <property type="protein sequence ID" value="AFC99244.1"/>
    <property type="molecule type" value="Genomic_DNA"/>
</dbReference>
<dbReference type="PANTHER" id="PTHR42859:SF10">
    <property type="entry name" value="DIMETHYLSULFOXIDE REDUCTASE CHAIN B"/>
    <property type="match status" value="1"/>
</dbReference>
<evidence type="ECO:0000256" key="1">
    <source>
        <dbReference type="ARBA" id="ARBA00022448"/>
    </source>
</evidence>
<dbReference type="CDD" id="cd10550">
    <property type="entry name" value="DMSOR_beta_like"/>
    <property type="match status" value="1"/>
</dbReference>
<dbReference type="Pfam" id="PF12837">
    <property type="entry name" value="Fer4_6"/>
    <property type="match status" value="1"/>
</dbReference>
<sequence>MTEVIVHDPGLCTGCRQCMTACSFRNYKTYNYDLSLCKVLDKNGEFVRVHCQHCADPMCMAACPVGAITKNEETGFVTIDKMLCIGCKACMWACPISIPQMQRGLKAMAKCDMCCGDPECIMVCSAKAIKLMAREEGRELVRRLRK</sequence>
<protein>
    <submittedName>
        <fullName evidence="8">4Fe-4S ferredoxin, iron-sulfur binding protein</fullName>
    </submittedName>
</protein>
<gene>
    <name evidence="8" type="ordered locus">Mtc_0479</name>
</gene>
<dbReference type="KEGG" id="mez:Mtc_0479"/>
<dbReference type="Pfam" id="PF13247">
    <property type="entry name" value="Fer4_11"/>
    <property type="match status" value="1"/>
</dbReference>
<dbReference type="HOGENOM" id="CLU_043374_3_1_2"/>
<keyword evidence="3" id="KW-0479">Metal-binding</keyword>
<evidence type="ECO:0000256" key="6">
    <source>
        <dbReference type="ARBA" id="ARBA00023014"/>
    </source>
</evidence>
<dbReference type="PROSITE" id="PS00198">
    <property type="entry name" value="4FE4S_FER_1"/>
    <property type="match status" value="1"/>
</dbReference>
<keyword evidence="4" id="KW-0249">Electron transport</keyword>
<dbReference type="RefSeq" id="WP_014405083.1">
    <property type="nucleotide sequence ID" value="NC_017034.1"/>
</dbReference>
<dbReference type="GeneID" id="11970363"/>
<keyword evidence="1" id="KW-0813">Transport</keyword>
<dbReference type="Gene3D" id="3.30.70.20">
    <property type="match status" value="2"/>
</dbReference>
<dbReference type="PROSITE" id="PS51379">
    <property type="entry name" value="4FE4S_FER_2"/>
    <property type="match status" value="3"/>
</dbReference>
<dbReference type="PANTHER" id="PTHR42859">
    <property type="entry name" value="OXIDOREDUCTASE"/>
    <property type="match status" value="1"/>
</dbReference>
<feature type="domain" description="4Fe-4S ferredoxin-type" evidence="7">
    <location>
        <begin position="42"/>
        <end position="73"/>
    </location>
</feature>
<dbReference type="GO" id="GO:0016491">
    <property type="term" value="F:oxidoreductase activity"/>
    <property type="evidence" value="ECO:0007669"/>
    <property type="project" value="UniProtKB-ARBA"/>
</dbReference>
<evidence type="ECO:0000313" key="9">
    <source>
        <dbReference type="Proteomes" id="UP000005233"/>
    </source>
</evidence>
<dbReference type="eggNOG" id="arCOG01500">
    <property type="taxonomic scope" value="Archaea"/>
</dbReference>
<evidence type="ECO:0000256" key="4">
    <source>
        <dbReference type="ARBA" id="ARBA00022982"/>
    </source>
</evidence>
<keyword evidence="9" id="KW-1185">Reference proteome</keyword>
<name>H8I547_METCZ</name>
<dbReference type="GO" id="GO:0051539">
    <property type="term" value="F:4 iron, 4 sulfur cluster binding"/>
    <property type="evidence" value="ECO:0007669"/>
    <property type="project" value="UniProtKB-KW"/>
</dbReference>
<keyword evidence="5" id="KW-0408">Iron</keyword>
<dbReference type="OrthoDB" id="2837at2157"/>
<dbReference type="InterPro" id="IPR017900">
    <property type="entry name" value="4Fe4S_Fe_S_CS"/>
</dbReference>
<dbReference type="SUPFAM" id="SSF54862">
    <property type="entry name" value="4Fe-4S ferredoxins"/>
    <property type="match status" value="1"/>
</dbReference>
<keyword evidence="6" id="KW-0411">Iron-sulfur</keyword>
<proteinExistence type="predicted"/>
<accession>H8I547</accession>